<dbReference type="PANTHER" id="PTHR46119">
    <property type="entry name" value="OS08G0405700 PROTEIN"/>
    <property type="match status" value="1"/>
</dbReference>
<dbReference type="InterPro" id="IPR044526">
    <property type="entry name" value="NAKR1-3"/>
</dbReference>
<dbReference type="AlphaFoldDB" id="A0A9Q0KVR2"/>
<dbReference type="SUPFAM" id="SSF55008">
    <property type="entry name" value="HMA, heavy metal-associated domain"/>
    <property type="match status" value="1"/>
</dbReference>
<feature type="compositionally biased region" description="Basic and acidic residues" evidence="1">
    <location>
        <begin position="35"/>
        <end position="45"/>
    </location>
</feature>
<reference evidence="3" key="1">
    <citation type="journal article" date="2023" name="Plant J.">
        <title>The genome of the king protea, Protea cynaroides.</title>
        <authorList>
            <person name="Chang J."/>
            <person name="Duong T.A."/>
            <person name="Schoeman C."/>
            <person name="Ma X."/>
            <person name="Roodt D."/>
            <person name="Barker N."/>
            <person name="Li Z."/>
            <person name="Van de Peer Y."/>
            <person name="Mizrachi E."/>
        </authorList>
    </citation>
    <scope>NUCLEOTIDE SEQUENCE</scope>
    <source>
        <tissue evidence="3">Young leaves</tissue>
    </source>
</reference>
<feature type="region of interest" description="Disordered" evidence="1">
    <location>
        <begin position="35"/>
        <end position="100"/>
    </location>
</feature>
<dbReference type="GO" id="GO:0046872">
    <property type="term" value="F:metal ion binding"/>
    <property type="evidence" value="ECO:0007669"/>
    <property type="project" value="InterPro"/>
</dbReference>
<evidence type="ECO:0000313" key="3">
    <source>
        <dbReference type="EMBL" id="KAJ4977688.1"/>
    </source>
</evidence>
<feature type="domain" description="HMA" evidence="2">
    <location>
        <begin position="208"/>
        <end position="274"/>
    </location>
</feature>
<evidence type="ECO:0000313" key="4">
    <source>
        <dbReference type="Proteomes" id="UP001141806"/>
    </source>
</evidence>
<dbReference type="EMBL" id="JAMYWD010000002">
    <property type="protein sequence ID" value="KAJ4977688.1"/>
    <property type="molecule type" value="Genomic_DNA"/>
</dbReference>
<gene>
    <name evidence="3" type="ORF">NE237_008468</name>
</gene>
<dbReference type="CDD" id="cd00371">
    <property type="entry name" value="HMA"/>
    <property type="match status" value="1"/>
</dbReference>
<name>A0A9Q0KVR2_9MAGN</name>
<dbReference type="InterPro" id="IPR036163">
    <property type="entry name" value="HMA_dom_sf"/>
</dbReference>
<dbReference type="OrthoDB" id="689350at2759"/>
<feature type="region of interest" description="Disordered" evidence="1">
    <location>
        <begin position="147"/>
        <end position="207"/>
    </location>
</feature>
<evidence type="ECO:0000256" key="1">
    <source>
        <dbReference type="SAM" id="MobiDB-lite"/>
    </source>
</evidence>
<dbReference type="Pfam" id="PF00403">
    <property type="entry name" value="HMA"/>
    <property type="match status" value="1"/>
</dbReference>
<protein>
    <recommendedName>
        <fullName evidence="2">HMA domain-containing protein</fullName>
    </recommendedName>
</protein>
<organism evidence="3 4">
    <name type="scientific">Protea cynaroides</name>
    <dbReference type="NCBI Taxonomy" id="273540"/>
    <lineage>
        <taxon>Eukaryota</taxon>
        <taxon>Viridiplantae</taxon>
        <taxon>Streptophyta</taxon>
        <taxon>Embryophyta</taxon>
        <taxon>Tracheophyta</taxon>
        <taxon>Spermatophyta</taxon>
        <taxon>Magnoliopsida</taxon>
        <taxon>Proteales</taxon>
        <taxon>Proteaceae</taxon>
        <taxon>Protea</taxon>
    </lineage>
</organism>
<dbReference type="PROSITE" id="PS50846">
    <property type="entry name" value="HMA_2"/>
    <property type="match status" value="1"/>
</dbReference>
<comment type="caution">
    <text evidence="3">The sequence shown here is derived from an EMBL/GenBank/DDBJ whole genome shotgun (WGS) entry which is preliminary data.</text>
</comment>
<dbReference type="Proteomes" id="UP001141806">
    <property type="component" value="Unassembled WGS sequence"/>
</dbReference>
<keyword evidence="4" id="KW-1185">Reference proteome</keyword>
<evidence type="ECO:0000259" key="2">
    <source>
        <dbReference type="PROSITE" id="PS50846"/>
    </source>
</evidence>
<dbReference type="Gene3D" id="3.30.70.100">
    <property type="match status" value="1"/>
</dbReference>
<sequence>MKGIDLFCASPASTAICVSLDKSSVVLQGGRAIDRHNPHLRDSRRSSRGLLNPPSSSCSSHSTSHSRPPTKSKPKYPPNQNQKKTSRKSSAKTTHLISPPGSSRFLLSDTSFFDAYSDFDPISAFVPVEPSIPLSLKPDDSPALKPYSFSSSSSISSSSPTLKPSSSSSTLSLPSPALKPPSSSSSSTLSLPSPALQPSSSSSTRSRDQVVVLRVSLHCKGCEGKVRKHISRMEGVTSFNIDFATKKVTVIGDVTPLGVLTSVSKVKNAQFWPLPSSPSPAPVSSYR</sequence>
<feature type="compositionally biased region" description="Low complexity" evidence="1">
    <location>
        <begin position="53"/>
        <end position="67"/>
    </location>
</feature>
<dbReference type="InterPro" id="IPR006121">
    <property type="entry name" value="HMA_dom"/>
</dbReference>
<feature type="compositionally biased region" description="Low complexity" evidence="1">
    <location>
        <begin position="147"/>
        <end position="203"/>
    </location>
</feature>
<accession>A0A9Q0KVR2</accession>
<proteinExistence type="predicted"/>
<dbReference type="PANTHER" id="PTHR46119:SF15">
    <property type="entry name" value="PROTEIN SODIUM POTASSIUM ROOT DEFECTIVE 2"/>
    <property type="match status" value="1"/>
</dbReference>